<proteinExistence type="predicted"/>
<name>A0ACC1CK88_9NEOP</name>
<dbReference type="Proteomes" id="UP000824533">
    <property type="component" value="Linkage Group LG23"/>
</dbReference>
<accession>A0ACC1CK88</accession>
<evidence type="ECO:0000313" key="2">
    <source>
        <dbReference type="Proteomes" id="UP000824533"/>
    </source>
</evidence>
<dbReference type="EMBL" id="CM034409">
    <property type="protein sequence ID" value="KAJ0172005.1"/>
    <property type="molecule type" value="Genomic_DNA"/>
</dbReference>
<sequence length="274" mass="31375">MVVRYFMKYMKQTLLFCSLLTSPIQGCDDDPYTGIREGNIGDVASFSWLGVLRAHFHEKSTFKIAVTGVVMVREKFAIANAEDVLKIPQHILKGDSRVMLLPNDRKPWYRKPKDFVAHPEFEFSTYNTIGLLELIEDDDEGFPVKPICLPSYAYNTSNQLYVIGYSDENQLLEKIIYKLQYVELPLCEEFYSRVKEENQEPVHYQCGFATNNKEHCSWDNGMAIASNASGTWNLIGFGVRGPGCSAPARFIDLSHYMPWIEATTNLNQEYNVYS</sequence>
<keyword evidence="2" id="KW-1185">Reference proteome</keyword>
<reference evidence="1 2" key="1">
    <citation type="journal article" date="2021" name="Front. Genet.">
        <title>Chromosome-Level Genome Assembly Reveals Significant Gene Expansion in the Toll and IMD Signaling Pathways of Dendrolimus kikuchii.</title>
        <authorList>
            <person name="Zhou J."/>
            <person name="Wu P."/>
            <person name="Xiong Z."/>
            <person name="Liu N."/>
            <person name="Zhao N."/>
            <person name="Ji M."/>
            <person name="Qiu Y."/>
            <person name="Yang B."/>
        </authorList>
    </citation>
    <scope>NUCLEOTIDE SEQUENCE [LARGE SCALE GENOMIC DNA]</scope>
    <source>
        <strain evidence="1">Ann1</strain>
    </source>
</reference>
<gene>
    <name evidence="1" type="ORF">K1T71_012768</name>
</gene>
<comment type="caution">
    <text evidence="1">The sequence shown here is derived from an EMBL/GenBank/DDBJ whole genome shotgun (WGS) entry which is preliminary data.</text>
</comment>
<organism evidence="1 2">
    <name type="scientific">Dendrolimus kikuchii</name>
    <dbReference type="NCBI Taxonomy" id="765133"/>
    <lineage>
        <taxon>Eukaryota</taxon>
        <taxon>Metazoa</taxon>
        <taxon>Ecdysozoa</taxon>
        <taxon>Arthropoda</taxon>
        <taxon>Hexapoda</taxon>
        <taxon>Insecta</taxon>
        <taxon>Pterygota</taxon>
        <taxon>Neoptera</taxon>
        <taxon>Endopterygota</taxon>
        <taxon>Lepidoptera</taxon>
        <taxon>Glossata</taxon>
        <taxon>Ditrysia</taxon>
        <taxon>Bombycoidea</taxon>
        <taxon>Lasiocampidae</taxon>
        <taxon>Dendrolimus</taxon>
    </lineage>
</organism>
<evidence type="ECO:0000313" key="1">
    <source>
        <dbReference type="EMBL" id="KAJ0172005.1"/>
    </source>
</evidence>
<protein>
    <submittedName>
        <fullName evidence="1">Uncharacterized protein</fullName>
    </submittedName>
</protein>